<feature type="transmembrane region" description="Helical" evidence="6">
    <location>
        <begin position="101"/>
        <end position="120"/>
    </location>
</feature>
<feature type="compositionally biased region" description="Polar residues" evidence="5">
    <location>
        <begin position="12"/>
        <end position="23"/>
    </location>
</feature>
<feature type="transmembrane region" description="Helical" evidence="6">
    <location>
        <begin position="212"/>
        <end position="231"/>
    </location>
</feature>
<reference evidence="9" key="1">
    <citation type="journal article" date="2015" name="Proc. Natl. Acad. Sci. U.S.A.">
        <title>Genome sequence of the Asian Tiger mosquito, Aedes albopictus, reveals insights into its biology, genetics, and evolution.</title>
        <authorList>
            <person name="Chen X.G."/>
            <person name="Jiang X."/>
            <person name="Gu J."/>
            <person name="Xu M."/>
            <person name="Wu Y."/>
            <person name="Deng Y."/>
            <person name="Zhang C."/>
            <person name="Bonizzoni M."/>
            <person name="Dermauw W."/>
            <person name="Vontas J."/>
            <person name="Armbruster P."/>
            <person name="Huang X."/>
            <person name="Yang Y."/>
            <person name="Zhang H."/>
            <person name="He W."/>
            <person name="Peng H."/>
            <person name="Liu Y."/>
            <person name="Wu K."/>
            <person name="Chen J."/>
            <person name="Lirakis M."/>
            <person name="Topalis P."/>
            <person name="Van Leeuwen T."/>
            <person name="Hall A.B."/>
            <person name="Jiang X."/>
            <person name="Thorpe C."/>
            <person name="Mueller R.L."/>
            <person name="Sun C."/>
            <person name="Waterhouse R.M."/>
            <person name="Yan G."/>
            <person name="Tu Z.J."/>
            <person name="Fang X."/>
            <person name="James A.A."/>
        </authorList>
    </citation>
    <scope>NUCLEOTIDE SEQUENCE [LARGE SCALE GENOMIC DNA]</scope>
    <source>
        <strain evidence="9">Foshan</strain>
    </source>
</reference>
<dbReference type="InterPro" id="IPR020846">
    <property type="entry name" value="MFS_dom"/>
</dbReference>
<dbReference type="InterPro" id="IPR005829">
    <property type="entry name" value="Sugar_transporter_CS"/>
</dbReference>
<name>A0ABM1Y5Z8_AEDAL</name>
<feature type="transmembrane region" description="Helical" evidence="6">
    <location>
        <begin position="360"/>
        <end position="379"/>
    </location>
</feature>
<evidence type="ECO:0000256" key="6">
    <source>
        <dbReference type="SAM" id="Phobius"/>
    </source>
</evidence>
<feature type="compositionally biased region" description="Low complexity" evidence="5">
    <location>
        <begin position="498"/>
        <end position="511"/>
    </location>
</feature>
<feature type="domain" description="Major facilitator superfamily (MFS) profile" evidence="7">
    <location>
        <begin position="37"/>
        <end position="484"/>
    </location>
</feature>
<evidence type="ECO:0000256" key="4">
    <source>
        <dbReference type="ARBA" id="ARBA00023136"/>
    </source>
</evidence>
<evidence type="ECO:0000256" key="3">
    <source>
        <dbReference type="ARBA" id="ARBA00022989"/>
    </source>
</evidence>
<proteinExistence type="predicted"/>
<feature type="transmembrane region" description="Helical" evidence="6">
    <location>
        <begin position="430"/>
        <end position="449"/>
    </location>
</feature>
<evidence type="ECO:0000313" key="9">
    <source>
        <dbReference type="Proteomes" id="UP000069940"/>
    </source>
</evidence>
<evidence type="ECO:0000256" key="2">
    <source>
        <dbReference type="ARBA" id="ARBA00022692"/>
    </source>
</evidence>
<dbReference type="PANTHER" id="PTHR48021:SF96">
    <property type="entry name" value="FACILITATED TREHALOSE TRANSPORTER TRET1-1-RELATED"/>
    <property type="match status" value="1"/>
</dbReference>
<comment type="subcellular location">
    <subcellularLocation>
        <location evidence="1">Membrane</location>
        <topology evidence="1">Multi-pass membrane protein</topology>
    </subcellularLocation>
</comment>
<dbReference type="Pfam" id="PF00083">
    <property type="entry name" value="Sugar_tr"/>
    <property type="match status" value="1"/>
</dbReference>
<feature type="transmembrane region" description="Helical" evidence="6">
    <location>
        <begin position="461"/>
        <end position="480"/>
    </location>
</feature>
<feature type="transmembrane region" description="Helical" evidence="6">
    <location>
        <begin position="294"/>
        <end position="317"/>
    </location>
</feature>
<dbReference type="SUPFAM" id="SSF103473">
    <property type="entry name" value="MFS general substrate transporter"/>
    <property type="match status" value="1"/>
</dbReference>
<dbReference type="InterPro" id="IPR050549">
    <property type="entry name" value="MFS_Trehalose_Transporter"/>
</dbReference>
<dbReference type="PANTHER" id="PTHR48021">
    <property type="match status" value="1"/>
</dbReference>
<dbReference type="Proteomes" id="UP000069940">
    <property type="component" value="Unassembled WGS sequence"/>
</dbReference>
<accession>A0ABM1Y5Z8</accession>
<dbReference type="PROSITE" id="PS00217">
    <property type="entry name" value="SUGAR_TRANSPORT_2"/>
    <property type="match status" value="1"/>
</dbReference>
<evidence type="ECO:0000256" key="5">
    <source>
        <dbReference type="SAM" id="MobiDB-lite"/>
    </source>
</evidence>
<dbReference type="InterPro" id="IPR036259">
    <property type="entry name" value="MFS_trans_sf"/>
</dbReference>
<keyword evidence="2 6" id="KW-0812">Transmembrane</keyword>
<feature type="transmembrane region" description="Helical" evidence="6">
    <location>
        <begin position="329"/>
        <end position="348"/>
    </location>
</feature>
<dbReference type="PROSITE" id="PS50850">
    <property type="entry name" value="MFS"/>
    <property type="match status" value="1"/>
</dbReference>
<dbReference type="EnsemblMetazoa" id="AALFPA23_006056.R7834">
    <property type="protein sequence ID" value="AALFPA23_006056.P7834"/>
    <property type="gene ID" value="AALFPA23_006056"/>
</dbReference>
<dbReference type="Gene3D" id="1.20.1250.20">
    <property type="entry name" value="MFS general substrate transporter like domains"/>
    <property type="match status" value="1"/>
</dbReference>
<evidence type="ECO:0000313" key="8">
    <source>
        <dbReference type="EnsemblMetazoa" id="AALFPA23_006056.P7834"/>
    </source>
</evidence>
<keyword evidence="9" id="KW-1185">Reference proteome</keyword>
<sequence>MGSAAKVEQSSRRMLSNQSSNDSMEMQKRCHLGEKWIAVLFTVVASLGYVSVGTMVAWSCNAFAKLHINLDVSPAEQQQQQQQRLTLEESDELSENQKTSLAATPALAAAITAIAVYKLYYKIGTKAFMLAAASLMIASNCLLSFGSSFWYFSVGRMLAGVAAGICFTLIPPYVDEFASKQYKSLLDNVLYVQFALGILIQLMSDLIPVTEFSSVISSAFPIFLFIGFLFLPESARYLCATQQVNRARAVLKKTHTNDALAVQIMENNLNHWQQSKYVAITLRDSLRKLQNSRIVIPTLLLIIFQQFTGAIPAMFYLTRIFTLTDGQYTPQWTAIYVAGIFVFSIPAYRLAKVNLPDYKLLLWSSLLMAAAMAGLGWHCHVQGMRGHSEDYGHIPLLCAGIFIFLYAIGFQRVPWKWLDESLDAENAFPVRAIACSISWASLYVCVRLVPTLLTHIGVGWLFWNITIVLLFGALFLLVAFPNMDQSVIRSKTLAECNSSSTTSSSSSASTTNLGPAAEHVV</sequence>
<protein>
    <recommendedName>
        <fullName evidence="7">Major facilitator superfamily (MFS) profile domain-containing protein</fullName>
    </recommendedName>
</protein>
<feature type="region of interest" description="Disordered" evidence="5">
    <location>
        <begin position="498"/>
        <end position="521"/>
    </location>
</feature>
<keyword evidence="4 6" id="KW-0472">Membrane</keyword>
<evidence type="ECO:0000256" key="1">
    <source>
        <dbReference type="ARBA" id="ARBA00004141"/>
    </source>
</evidence>
<feature type="region of interest" description="Disordered" evidence="5">
    <location>
        <begin position="1"/>
        <end position="23"/>
    </location>
</feature>
<evidence type="ECO:0000259" key="7">
    <source>
        <dbReference type="PROSITE" id="PS50850"/>
    </source>
</evidence>
<feature type="transmembrane region" description="Helical" evidence="6">
    <location>
        <begin position="36"/>
        <end position="58"/>
    </location>
</feature>
<organism evidence="8 9">
    <name type="scientific">Aedes albopictus</name>
    <name type="common">Asian tiger mosquito</name>
    <name type="synonym">Stegomyia albopicta</name>
    <dbReference type="NCBI Taxonomy" id="7160"/>
    <lineage>
        <taxon>Eukaryota</taxon>
        <taxon>Metazoa</taxon>
        <taxon>Ecdysozoa</taxon>
        <taxon>Arthropoda</taxon>
        <taxon>Hexapoda</taxon>
        <taxon>Insecta</taxon>
        <taxon>Pterygota</taxon>
        <taxon>Neoptera</taxon>
        <taxon>Endopterygota</taxon>
        <taxon>Diptera</taxon>
        <taxon>Nematocera</taxon>
        <taxon>Culicoidea</taxon>
        <taxon>Culicidae</taxon>
        <taxon>Culicinae</taxon>
        <taxon>Aedini</taxon>
        <taxon>Aedes</taxon>
        <taxon>Stegomyia</taxon>
    </lineage>
</organism>
<reference evidence="8" key="2">
    <citation type="submission" date="2025-05" db="UniProtKB">
        <authorList>
            <consortium name="EnsemblMetazoa"/>
        </authorList>
    </citation>
    <scope>IDENTIFICATION</scope>
    <source>
        <strain evidence="8">Foshan</strain>
    </source>
</reference>
<dbReference type="GeneID" id="109428485"/>
<dbReference type="InterPro" id="IPR005828">
    <property type="entry name" value="MFS_sugar_transport-like"/>
</dbReference>
<keyword evidence="3 6" id="KW-1133">Transmembrane helix</keyword>
<feature type="transmembrane region" description="Helical" evidence="6">
    <location>
        <begin position="157"/>
        <end position="174"/>
    </location>
</feature>
<feature type="transmembrane region" description="Helical" evidence="6">
    <location>
        <begin position="391"/>
        <end position="409"/>
    </location>
</feature>
<dbReference type="RefSeq" id="XP_019559807.3">
    <property type="nucleotide sequence ID" value="XM_019704262.3"/>
</dbReference>
<feature type="transmembrane region" description="Helical" evidence="6">
    <location>
        <begin position="186"/>
        <end position="206"/>
    </location>
</feature>
<feature type="transmembrane region" description="Helical" evidence="6">
    <location>
        <begin position="127"/>
        <end position="151"/>
    </location>
</feature>